<reference evidence="1" key="1">
    <citation type="journal article" date="2020" name="Microbiol. Resour. Announc.">
        <title>Complete Genome Sequence of Moraxella osloensis Strain YV1, Isolated from an Australian Wastewater Treatment Plant.</title>
        <authorList>
            <person name="Batinovic S."/>
            <person name="Rice D.T.F."/>
            <person name="Seviour R.J."/>
            <person name="Petrovski S."/>
        </authorList>
    </citation>
    <scope>NUCLEOTIDE SEQUENCE</scope>
    <source>
        <strain evidence="1">YV1</strain>
    </source>
</reference>
<dbReference type="AlphaFoldDB" id="A0A6P1KIS0"/>
<protein>
    <submittedName>
        <fullName evidence="1">DUF2094 domain-containing protein</fullName>
    </submittedName>
</protein>
<proteinExistence type="predicted"/>
<accession>A0A6P1KIS0</accession>
<gene>
    <name evidence="1" type="ORF">GSF12_12490</name>
</gene>
<dbReference type="InterPro" id="IPR017748">
    <property type="entry name" value="TagF"/>
</dbReference>
<dbReference type="Gene3D" id="3.40.1730.10">
    <property type="entry name" value="pa0076 domain"/>
    <property type="match status" value="1"/>
</dbReference>
<keyword evidence="1" id="KW-0614">Plasmid</keyword>
<sequence length="202" mass="23560">MLNLELFFLGKLRKHREFIISPKLSFQQRSFWDSWFNRCHVDNKLTPFLVGKKSSRRVWLFLIKQQNLTYIGIATNSEDLVGRDYPFLAFTVISSETCLQDELTPLVLFFQAHATDFENWVVQGQMDDILSTSWHTQLANDTQGCDSQTDTNNENDLQAIIKVLYADYQTEAYVSNWYDIKSTKIVIHPNTLTCSLYHKIFG</sequence>
<name>A0A6P1KIS0_FAUOS</name>
<dbReference type="Pfam" id="PF09867">
    <property type="entry name" value="TagF_N"/>
    <property type="match status" value="1"/>
</dbReference>
<dbReference type="InterPro" id="IPR038225">
    <property type="entry name" value="TagF_sf"/>
</dbReference>
<geneLocation type="plasmid" evidence="1">
    <name>p1</name>
</geneLocation>
<dbReference type="EMBL" id="CP047227">
    <property type="protein sequence ID" value="QHG10800.1"/>
    <property type="molecule type" value="Genomic_DNA"/>
</dbReference>
<organism evidence="1">
    <name type="scientific">Faucicola osloensis</name>
    <name type="common">Moraxella osloensis</name>
    <dbReference type="NCBI Taxonomy" id="34062"/>
    <lineage>
        <taxon>Bacteria</taxon>
        <taxon>Pseudomonadati</taxon>
        <taxon>Pseudomonadota</taxon>
        <taxon>Gammaproteobacteria</taxon>
        <taxon>Moraxellales</taxon>
        <taxon>Moraxellaceae</taxon>
        <taxon>Faucicola</taxon>
    </lineage>
</organism>
<evidence type="ECO:0000313" key="1">
    <source>
        <dbReference type="EMBL" id="QHG10800.1"/>
    </source>
</evidence>